<dbReference type="Proteomes" id="UP000654345">
    <property type="component" value="Unassembled WGS sequence"/>
</dbReference>
<keyword evidence="2" id="KW-1185">Reference proteome</keyword>
<proteinExistence type="predicted"/>
<reference evidence="1 2" key="1">
    <citation type="journal article" date="2021" name="Int. J. Syst. Evol. Microbiol.">
        <title>Reticulibacter mediterranei gen. nov., sp. nov., within the new family Reticulibacteraceae fam. nov., and Ktedonospora formicarum gen. nov., sp. nov., Ktedonobacter robiniae sp. nov., Dictyobacter formicarum sp. nov. and Dictyobacter arantiisoli sp. nov., belonging to the class Ktedonobacteria.</title>
        <authorList>
            <person name="Yabe S."/>
            <person name="Zheng Y."/>
            <person name="Wang C.M."/>
            <person name="Sakai Y."/>
            <person name="Abe K."/>
            <person name="Yokota A."/>
            <person name="Donadio S."/>
            <person name="Cavaletti L."/>
            <person name="Monciardini P."/>
        </authorList>
    </citation>
    <scope>NUCLEOTIDE SEQUENCE [LARGE SCALE GENOMIC DNA]</scope>
    <source>
        <strain evidence="1 2">SOSP1-30</strain>
    </source>
</reference>
<sequence>MRAFTPLCRAWYEQVKAFFIRLHGHQSKTLALFVLGAIRAESIVIQRVAEALLAESHAKASSIERRLERFLSNDRIKTEETWNDLLEEVMPFFREKPIHLVIDLTSYEEHAQVIYIGLLQQSRVLPLV</sequence>
<name>A0ABQ3V586_9CHLR</name>
<gene>
    <name evidence="1" type="ORF">KSB_88160</name>
</gene>
<dbReference type="EMBL" id="BNJG01000005">
    <property type="protein sequence ID" value="GHO60341.1"/>
    <property type="molecule type" value="Genomic_DNA"/>
</dbReference>
<evidence type="ECO:0008006" key="3">
    <source>
        <dbReference type="Google" id="ProtNLM"/>
    </source>
</evidence>
<dbReference type="RefSeq" id="WP_236039111.1">
    <property type="nucleotide sequence ID" value="NZ_BNJG01000005.1"/>
</dbReference>
<evidence type="ECO:0000313" key="2">
    <source>
        <dbReference type="Proteomes" id="UP000654345"/>
    </source>
</evidence>
<evidence type="ECO:0000313" key="1">
    <source>
        <dbReference type="EMBL" id="GHO60341.1"/>
    </source>
</evidence>
<organism evidence="1 2">
    <name type="scientific">Ktedonobacter robiniae</name>
    <dbReference type="NCBI Taxonomy" id="2778365"/>
    <lineage>
        <taxon>Bacteria</taxon>
        <taxon>Bacillati</taxon>
        <taxon>Chloroflexota</taxon>
        <taxon>Ktedonobacteria</taxon>
        <taxon>Ktedonobacterales</taxon>
        <taxon>Ktedonobacteraceae</taxon>
        <taxon>Ktedonobacter</taxon>
    </lineage>
</organism>
<accession>A0ABQ3V586</accession>
<protein>
    <recommendedName>
        <fullName evidence="3">Transposase</fullName>
    </recommendedName>
</protein>
<comment type="caution">
    <text evidence="1">The sequence shown here is derived from an EMBL/GenBank/DDBJ whole genome shotgun (WGS) entry which is preliminary data.</text>
</comment>